<dbReference type="SUPFAM" id="SSF53335">
    <property type="entry name" value="S-adenosyl-L-methionine-dependent methyltransferases"/>
    <property type="match status" value="1"/>
</dbReference>
<gene>
    <name evidence="4" type="ORF">PCOR1329_LOCUS26725</name>
</gene>
<evidence type="ECO:0000313" key="4">
    <source>
        <dbReference type="EMBL" id="CAK0827110.1"/>
    </source>
</evidence>
<dbReference type="CDD" id="cd02440">
    <property type="entry name" value="AdoMet_MTases"/>
    <property type="match status" value="1"/>
</dbReference>
<dbReference type="Gene3D" id="3.40.50.150">
    <property type="entry name" value="Vaccinia Virus protein VP39"/>
    <property type="match status" value="1"/>
</dbReference>
<keyword evidence="5" id="KW-1185">Reference proteome</keyword>
<dbReference type="InterPro" id="IPR011990">
    <property type="entry name" value="TPR-like_helical_dom_sf"/>
</dbReference>
<dbReference type="PANTHER" id="PTHR11102:SF160">
    <property type="entry name" value="ERAD-ASSOCIATED E3 UBIQUITIN-PROTEIN LIGASE COMPONENT HRD3"/>
    <property type="match status" value="1"/>
</dbReference>
<protein>
    <recommendedName>
        <fullName evidence="3">Methyltransferase small domain-containing protein</fullName>
    </recommendedName>
</protein>
<dbReference type="InterPro" id="IPR050767">
    <property type="entry name" value="Sel1_AlgK"/>
</dbReference>
<dbReference type="InterPro" id="IPR029063">
    <property type="entry name" value="SAM-dependent_MTases_sf"/>
</dbReference>
<evidence type="ECO:0000256" key="2">
    <source>
        <dbReference type="SAM" id="MobiDB-lite"/>
    </source>
</evidence>
<evidence type="ECO:0000259" key="3">
    <source>
        <dbReference type="Pfam" id="PF05175"/>
    </source>
</evidence>
<dbReference type="SUPFAM" id="SSF81901">
    <property type="entry name" value="HCP-like"/>
    <property type="match status" value="2"/>
</dbReference>
<name>A0ABN9S5L9_9DINO</name>
<feature type="domain" description="Methyltransferase small" evidence="3">
    <location>
        <begin position="256"/>
        <end position="329"/>
    </location>
</feature>
<reference evidence="4" key="1">
    <citation type="submission" date="2023-10" db="EMBL/GenBank/DDBJ databases">
        <authorList>
            <person name="Chen Y."/>
            <person name="Shah S."/>
            <person name="Dougan E. K."/>
            <person name="Thang M."/>
            <person name="Chan C."/>
        </authorList>
    </citation>
    <scope>NUCLEOTIDE SEQUENCE [LARGE SCALE GENOMIC DNA]</scope>
</reference>
<dbReference type="EMBL" id="CAUYUJ010009557">
    <property type="protein sequence ID" value="CAK0827110.1"/>
    <property type="molecule type" value="Genomic_DNA"/>
</dbReference>
<feature type="compositionally biased region" description="Low complexity" evidence="2">
    <location>
        <begin position="1"/>
        <end position="34"/>
    </location>
</feature>
<feature type="compositionally biased region" description="Low complexity" evidence="2">
    <location>
        <begin position="798"/>
        <end position="808"/>
    </location>
</feature>
<feature type="region of interest" description="Disordered" evidence="2">
    <location>
        <begin position="777"/>
        <end position="808"/>
    </location>
</feature>
<dbReference type="InterPro" id="IPR006597">
    <property type="entry name" value="Sel1-like"/>
</dbReference>
<proteinExistence type="inferred from homology"/>
<dbReference type="SMART" id="SM00671">
    <property type="entry name" value="SEL1"/>
    <property type="match status" value="7"/>
</dbReference>
<dbReference type="InterPro" id="IPR007848">
    <property type="entry name" value="Small_mtfrase_dom"/>
</dbReference>
<dbReference type="Gene3D" id="1.25.40.10">
    <property type="entry name" value="Tetratricopeptide repeat domain"/>
    <property type="match status" value="2"/>
</dbReference>
<evidence type="ECO:0000256" key="1">
    <source>
        <dbReference type="ARBA" id="ARBA00038101"/>
    </source>
</evidence>
<accession>A0ABN9S5L9</accession>
<organism evidence="4 5">
    <name type="scientific">Prorocentrum cordatum</name>
    <dbReference type="NCBI Taxonomy" id="2364126"/>
    <lineage>
        <taxon>Eukaryota</taxon>
        <taxon>Sar</taxon>
        <taxon>Alveolata</taxon>
        <taxon>Dinophyceae</taxon>
        <taxon>Prorocentrales</taxon>
        <taxon>Prorocentraceae</taxon>
        <taxon>Prorocentrum</taxon>
    </lineage>
</organism>
<sequence>MAPVRGGAPASADRAAGARPAAVSARHPRAAAAGRRAEERRRQWRHRAGLRGAFGAAAGAALAAALGGAADLAAVAHASPAAARDPDEAAEVFVALHHAFQCSAAMQCAELEAVIGTGDRHSLDDFVTGVAGSPPASGLALRGTLLGRGPDFVDIAVEEAVGPWQEATGGVPRLRRLRVRRDAGVNERLFLCDGLSLGDLEDPDGGQQEVTLRLDTSLAFNWIRFAGYLSWARYLAGVIRLSRGAAAADSGAPLFVDVGGGSGWLSVLLKASLGDSCRVACTDIAVEALELARADVERNGLDITLVQGDLLKPLEGAPPPEFVFFNPPQVLEDASRPDSWRGSPDVSLLAPGGDAIHFHQRFCREARLAPGGIGWLGVNWEILPSVVEACCSLGWEVTLPEATRDLTTAPSALVELRAAPDASEERAARCVDTAMGQAAAAAEYQVRAVGSRDDEERVEQHRRAASRGVPAGQANLGIAHAMGRGVPRSRFLAARWLHRAASRSVGDAQAQLGRLYASSGAPRHQRRAAGWFRLAAEHGHARSQAGLGLLLMQGQGVEQAPEEALRWLSKAAAQGDARAAAVVAESYATGVGVQRCEATALQWCRRAAMEGDVVAQTNLGIMSAEGRGLPAPDPSAAAAWFTRAAEGGGVSAQLNLGALLESGEGVPQDDAAAAAWYLRAAEQGCGEAQGRLAAMHFEGRGVECSNQLGAQWLLRALGQEDPDASELFERLREAASEGDDDAMEALAAMSLDESATGGAPSSFAARSALCARGPRAGLEQARRHGRPRRGRPAWGCTRPPAAAARALA</sequence>
<dbReference type="Proteomes" id="UP001189429">
    <property type="component" value="Unassembled WGS sequence"/>
</dbReference>
<comment type="similarity">
    <text evidence="1">Belongs to the sel-1 family.</text>
</comment>
<comment type="caution">
    <text evidence="4">The sequence shown here is derived from an EMBL/GenBank/DDBJ whole genome shotgun (WGS) entry which is preliminary data.</text>
</comment>
<dbReference type="Pfam" id="PF05175">
    <property type="entry name" value="MTS"/>
    <property type="match status" value="1"/>
</dbReference>
<evidence type="ECO:0000313" key="5">
    <source>
        <dbReference type="Proteomes" id="UP001189429"/>
    </source>
</evidence>
<feature type="region of interest" description="Disordered" evidence="2">
    <location>
        <begin position="1"/>
        <end position="43"/>
    </location>
</feature>
<dbReference type="PANTHER" id="PTHR11102">
    <property type="entry name" value="SEL-1-LIKE PROTEIN"/>
    <property type="match status" value="1"/>
</dbReference>
<dbReference type="Pfam" id="PF08238">
    <property type="entry name" value="Sel1"/>
    <property type="match status" value="7"/>
</dbReference>